<name>A0A7S0VNQ8_9CHLO</name>
<feature type="region of interest" description="Disordered" evidence="1">
    <location>
        <begin position="150"/>
        <end position="174"/>
    </location>
</feature>
<proteinExistence type="predicted"/>
<dbReference type="EMBL" id="HBFM01034988">
    <property type="protein sequence ID" value="CAD8794129.1"/>
    <property type="molecule type" value="Transcribed_RNA"/>
</dbReference>
<gene>
    <name evidence="2" type="ORF">PPAR00522_LOCUS22769</name>
</gene>
<reference evidence="2" key="1">
    <citation type="submission" date="2021-01" db="EMBL/GenBank/DDBJ databases">
        <authorList>
            <person name="Corre E."/>
            <person name="Pelletier E."/>
            <person name="Niang G."/>
            <person name="Scheremetjew M."/>
            <person name="Finn R."/>
            <person name="Kale V."/>
            <person name="Holt S."/>
            <person name="Cochrane G."/>
            <person name="Meng A."/>
            <person name="Brown T."/>
            <person name="Cohen L."/>
        </authorList>
    </citation>
    <scope>NUCLEOTIDE SEQUENCE</scope>
    <source>
        <strain evidence="2">SAG 63-3</strain>
    </source>
</reference>
<evidence type="ECO:0000256" key="1">
    <source>
        <dbReference type="SAM" id="MobiDB-lite"/>
    </source>
</evidence>
<dbReference type="AlphaFoldDB" id="A0A7S0VNQ8"/>
<organism evidence="2">
    <name type="scientific">Polytomella parva</name>
    <dbReference type="NCBI Taxonomy" id="51329"/>
    <lineage>
        <taxon>Eukaryota</taxon>
        <taxon>Viridiplantae</taxon>
        <taxon>Chlorophyta</taxon>
        <taxon>core chlorophytes</taxon>
        <taxon>Chlorophyceae</taxon>
        <taxon>CS clade</taxon>
        <taxon>Chlamydomonadales</taxon>
        <taxon>Chlamydomonadaceae</taxon>
        <taxon>Polytomella</taxon>
    </lineage>
</organism>
<sequence>MYSNPRPSILHRPIKPESQTNRENAPIQYEREQDFWKTKSEKYLEHQNRLMTSIYPTDEDKRQRFEENMQVKQFQKEVQVQERLRHQKEEQTWAEPGLSQSFVYHKPWQGSTQNVSEQEEIAARRFFAAEVAAENARIIQEKHRERELLAQQRRGLSSRDSESSRLQSLPQAQLQGQCMVQNSTEKKMQPGNCLERDACSHRWMEDEYRSQNSINMKPHSPTPAHQNAPFACDFRKPISQQKARQMALEREYPWSWK</sequence>
<feature type="region of interest" description="Disordered" evidence="1">
    <location>
        <begin position="236"/>
        <end position="257"/>
    </location>
</feature>
<evidence type="ECO:0000313" key="2">
    <source>
        <dbReference type="EMBL" id="CAD8794129.1"/>
    </source>
</evidence>
<protein>
    <submittedName>
        <fullName evidence="2">Uncharacterized protein</fullName>
    </submittedName>
</protein>
<feature type="region of interest" description="Disordered" evidence="1">
    <location>
        <begin position="1"/>
        <end position="29"/>
    </location>
</feature>
<accession>A0A7S0VNQ8</accession>
<feature type="compositionally biased region" description="Basic and acidic residues" evidence="1">
    <location>
        <begin position="247"/>
        <end position="257"/>
    </location>
</feature>